<evidence type="ECO:0000313" key="1">
    <source>
        <dbReference type="EMBL" id="BBH24143.1"/>
    </source>
</evidence>
<dbReference type="EMBL" id="AP019308">
    <property type="protein sequence ID" value="BBH24143.1"/>
    <property type="molecule type" value="Genomic_DNA"/>
</dbReference>
<dbReference type="KEGG" id="pbk:Back11_54880"/>
<dbReference type="AlphaFoldDB" id="A0A3G9JGN7"/>
<name>A0A3G9JGN7_9BACL</name>
<accession>A0A3G9JGN7</accession>
<gene>
    <name evidence="1" type="ORF">Back11_54880</name>
</gene>
<organism evidence="1 2">
    <name type="scientific">Paenibacillus baekrokdamisoli</name>
    <dbReference type="NCBI Taxonomy" id="1712516"/>
    <lineage>
        <taxon>Bacteria</taxon>
        <taxon>Bacillati</taxon>
        <taxon>Bacillota</taxon>
        <taxon>Bacilli</taxon>
        <taxon>Bacillales</taxon>
        <taxon>Paenibacillaceae</taxon>
        <taxon>Paenibacillus</taxon>
    </lineage>
</organism>
<proteinExistence type="predicted"/>
<protein>
    <submittedName>
        <fullName evidence="1">Uncharacterized protein</fullName>
    </submittedName>
</protein>
<dbReference type="Proteomes" id="UP000275368">
    <property type="component" value="Chromosome"/>
</dbReference>
<keyword evidence="2" id="KW-1185">Reference proteome</keyword>
<evidence type="ECO:0000313" key="2">
    <source>
        <dbReference type="Proteomes" id="UP000275368"/>
    </source>
</evidence>
<sequence>MIGEFTVVFIILGLIYLIPFFLIEGLVYGIALIVSSSANHNYKQNVTLKKFFKDLFFGILFRVSIYSILVFIIDLLDAYYKSEENQWADTFIYKSYERFGSYFDYVLLGALISSIVYVIFLFRYRVKNKRKNGIFYISLTIQSILASLSFIFMAYTMYLWV</sequence>
<reference evidence="1 2" key="1">
    <citation type="submission" date="2018-11" db="EMBL/GenBank/DDBJ databases">
        <title>Complete genome sequence of Paenibacillus baekrokdamisoli strain KCTC 33723.</title>
        <authorList>
            <person name="Kang S.W."/>
            <person name="Lee K.C."/>
            <person name="Kim K.K."/>
            <person name="Kim J.S."/>
            <person name="Kim D.S."/>
            <person name="Ko S.H."/>
            <person name="Yang S.H."/>
            <person name="Lee J.S."/>
        </authorList>
    </citation>
    <scope>NUCLEOTIDE SEQUENCE [LARGE SCALE GENOMIC DNA]</scope>
    <source>
        <strain evidence="1 2">KCTC 33723</strain>
    </source>
</reference>